<dbReference type="AlphaFoldDB" id="A0AAV8Y932"/>
<evidence type="ECO:0000259" key="1">
    <source>
        <dbReference type="Pfam" id="PF21358"/>
    </source>
</evidence>
<comment type="caution">
    <text evidence="2">The sequence shown here is derived from an EMBL/GenBank/DDBJ whole genome shotgun (WGS) entry which is preliminary data.</text>
</comment>
<sequence>MQRCFKYDCFLHRLQVCHPGLNLQKRRGSDLKPFTEPYGSDCYMLLDVVKEKMAAKAKQAEECEKESNGKVLKVIDEIFDMGFS</sequence>
<organism evidence="2 3">
    <name type="scientific">Rhamnusium bicolor</name>
    <dbReference type="NCBI Taxonomy" id="1586634"/>
    <lineage>
        <taxon>Eukaryota</taxon>
        <taxon>Metazoa</taxon>
        <taxon>Ecdysozoa</taxon>
        <taxon>Arthropoda</taxon>
        <taxon>Hexapoda</taxon>
        <taxon>Insecta</taxon>
        <taxon>Pterygota</taxon>
        <taxon>Neoptera</taxon>
        <taxon>Endopterygota</taxon>
        <taxon>Coleoptera</taxon>
        <taxon>Polyphaga</taxon>
        <taxon>Cucujiformia</taxon>
        <taxon>Chrysomeloidea</taxon>
        <taxon>Cerambycidae</taxon>
        <taxon>Lepturinae</taxon>
        <taxon>Rhagiini</taxon>
        <taxon>Rhamnusium</taxon>
    </lineage>
</organism>
<dbReference type="InterPro" id="IPR048358">
    <property type="entry name" value="EZH1/2_MCSS"/>
</dbReference>
<name>A0AAV8Y932_9CUCU</name>
<reference evidence="2" key="1">
    <citation type="journal article" date="2023" name="Insect Mol. Biol.">
        <title>Genome sequencing provides insights into the evolution of gene families encoding plant cell wall-degrading enzymes in longhorned beetles.</title>
        <authorList>
            <person name="Shin N.R."/>
            <person name="Okamura Y."/>
            <person name="Kirsch R."/>
            <person name="Pauchet Y."/>
        </authorList>
    </citation>
    <scope>NUCLEOTIDE SEQUENCE</scope>
    <source>
        <strain evidence="2">RBIC_L_NR</strain>
    </source>
</reference>
<accession>A0AAV8Y932</accession>
<gene>
    <name evidence="2" type="ORF">NQ314_008579</name>
</gene>
<dbReference type="EMBL" id="JANEYF010002372">
    <property type="protein sequence ID" value="KAJ8947501.1"/>
    <property type="molecule type" value="Genomic_DNA"/>
</dbReference>
<dbReference type="Pfam" id="PF21358">
    <property type="entry name" value="Ezh2_MCSS"/>
    <property type="match status" value="1"/>
</dbReference>
<protein>
    <recommendedName>
        <fullName evidence="1">EZH1/2 MCSS domain-containing protein</fullName>
    </recommendedName>
</protein>
<proteinExistence type="predicted"/>
<keyword evidence="3" id="KW-1185">Reference proteome</keyword>
<evidence type="ECO:0000313" key="2">
    <source>
        <dbReference type="EMBL" id="KAJ8947501.1"/>
    </source>
</evidence>
<evidence type="ECO:0000313" key="3">
    <source>
        <dbReference type="Proteomes" id="UP001162156"/>
    </source>
</evidence>
<feature type="domain" description="EZH1/2 MCSS" evidence="1">
    <location>
        <begin position="2"/>
        <end position="27"/>
    </location>
</feature>
<dbReference type="Proteomes" id="UP001162156">
    <property type="component" value="Unassembled WGS sequence"/>
</dbReference>